<evidence type="ECO:0000256" key="5">
    <source>
        <dbReference type="ARBA" id="ARBA00022833"/>
    </source>
</evidence>
<dbReference type="InterPro" id="IPR051399">
    <property type="entry name" value="RNA-guided_DNA_endo/Transpos"/>
</dbReference>
<comment type="similarity">
    <text evidence="1">In the C-terminal section; belongs to the transposase 35 family.</text>
</comment>
<keyword evidence="6" id="KW-0238">DNA-binding</keyword>
<comment type="caution">
    <text evidence="11">The sequence shown here is derived from an EMBL/GenBank/DDBJ whole genome shotgun (WGS) entry which is preliminary data.</text>
</comment>
<dbReference type="RefSeq" id="WP_405338106.1">
    <property type="nucleotide sequence ID" value="NZ_JBANFI010000003.1"/>
</dbReference>
<feature type="domain" description="Cas12f1-like TNB" evidence="9">
    <location>
        <begin position="293"/>
        <end position="360"/>
    </location>
</feature>
<keyword evidence="3" id="KW-0815">Transposition</keyword>
<gene>
    <name evidence="11" type="ORF">V6U78_05170</name>
</gene>
<evidence type="ECO:0000256" key="2">
    <source>
        <dbReference type="ARBA" id="ARBA00011044"/>
    </source>
</evidence>
<dbReference type="NCBIfam" id="TIGR01766">
    <property type="entry name" value="IS200/IS605 family accessory protein TnpB-like domain"/>
    <property type="match status" value="1"/>
</dbReference>
<dbReference type="Pfam" id="PF01385">
    <property type="entry name" value="OrfB_IS605"/>
    <property type="match status" value="1"/>
</dbReference>
<dbReference type="Pfam" id="PF12323">
    <property type="entry name" value="HTH_OrfB_IS605"/>
    <property type="match status" value="1"/>
</dbReference>
<keyword evidence="4" id="KW-0479">Metal-binding</keyword>
<reference evidence="11 12" key="1">
    <citation type="submission" date="2024-02" db="EMBL/GenBank/DDBJ databases">
        <title>Marinospirillum sp. MEB 164 isolated from Lonar lake sediment.</title>
        <authorList>
            <person name="Joshi A."/>
            <person name="Thite S."/>
        </authorList>
    </citation>
    <scope>NUCLEOTIDE SEQUENCE [LARGE SCALE GENOMIC DNA]</scope>
    <source>
        <strain evidence="11 12">MEB164</strain>
    </source>
</reference>
<dbReference type="EMBL" id="JBANFI010000003">
    <property type="protein sequence ID" value="MFK7160423.1"/>
    <property type="molecule type" value="Genomic_DNA"/>
</dbReference>
<evidence type="ECO:0000256" key="3">
    <source>
        <dbReference type="ARBA" id="ARBA00022578"/>
    </source>
</evidence>
<dbReference type="InterPro" id="IPR001959">
    <property type="entry name" value="Transposase"/>
</dbReference>
<evidence type="ECO:0000313" key="12">
    <source>
        <dbReference type="Proteomes" id="UP001621714"/>
    </source>
</evidence>
<dbReference type="GO" id="GO:0004519">
    <property type="term" value="F:endonuclease activity"/>
    <property type="evidence" value="ECO:0007669"/>
    <property type="project" value="UniProtKB-KW"/>
</dbReference>
<keyword evidence="11" id="KW-0378">Hydrolase</keyword>
<evidence type="ECO:0000259" key="8">
    <source>
        <dbReference type="Pfam" id="PF01385"/>
    </source>
</evidence>
<comment type="similarity">
    <text evidence="2">In the N-terminal section; belongs to the transposase 2 family.</text>
</comment>
<dbReference type="InterPro" id="IPR010095">
    <property type="entry name" value="Cas12f1-like_TNB"/>
</dbReference>
<sequence length="401" mass="44917">MLIAHKIALDPNNVQATYFAKAAGTARFAYNWALAEWGRQYEAWKTNNGQPKPTQAALRRQLNAIKREQFPWMLEVTKNAPQMAIIQLGEAFKNFFAGRARYPRFRKKGVNDRFSLTNDQFNIDGSRIRIPNLGWVRMRESLRFAGKVMSATLSRQADRWFVSITVDTQDLSHLPKAENQGAVGVDLGVSALATLSTGEPPIPGPKAHTALLKRLQRLSRSLSRKEKGSQNRKKAKAKLAKLHARISNIRKDALHQLTTDLTRRFHTIGIEGLNVKGMMSNRHLARSIADMSFFEFRRQLEYKTEMRGGMLVVADRWFASSKTCSNCGDKLESLSLSVRQWTCPACGKNHDRDVNAAINLKHYAVSSTVSACGEEGAGLSRKTKVKPASVKQEVNAITTYG</sequence>
<feature type="domain" description="Transposase putative helix-turn-helix" evidence="10">
    <location>
        <begin position="1"/>
        <end position="43"/>
    </location>
</feature>
<evidence type="ECO:0000259" key="10">
    <source>
        <dbReference type="Pfam" id="PF12323"/>
    </source>
</evidence>
<keyword evidence="7" id="KW-0233">DNA recombination</keyword>
<evidence type="ECO:0000259" key="9">
    <source>
        <dbReference type="Pfam" id="PF07282"/>
    </source>
</evidence>
<dbReference type="Pfam" id="PF07282">
    <property type="entry name" value="Cas12f1-like_TNB"/>
    <property type="match status" value="1"/>
</dbReference>
<organism evidence="11 12">
    <name type="scientific">Marinospirillum alkalitolerans</name>
    <dbReference type="NCBI Taxonomy" id="3123374"/>
    <lineage>
        <taxon>Bacteria</taxon>
        <taxon>Pseudomonadati</taxon>
        <taxon>Pseudomonadota</taxon>
        <taxon>Gammaproteobacteria</taxon>
        <taxon>Oceanospirillales</taxon>
        <taxon>Oceanospirillaceae</taxon>
        <taxon>Marinospirillum</taxon>
    </lineage>
</organism>
<evidence type="ECO:0000256" key="7">
    <source>
        <dbReference type="ARBA" id="ARBA00023172"/>
    </source>
</evidence>
<protein>
    <submittedName>
        <fullName evidence="11">RNA-guided endonuclease TnpB family protein</fullName>
    </submittedName>
</protein>
<dbReference type="NCBIfam" id="NF040570">
    <property type="entry name" value="guided_TnpB"/>
    <property type="match status" value="1"/>
</dbReference>
<keyword evidence="12" id="KW-1185">Reference proteome</keyword>
<evidence type="ECO:0000256" key="6">
    <source>
        <dbReference type="ARBA" id="ARBA00023125"/>
    </source>
</evidence>
<dbReference type="PANTHER" id="PTHR30405">
    <property type="entry name" value="TRANSPOSASE"/>
    <property type="match status" value="1"/>
</dbReference>
<keyword evidence="11" id="KW-0255">Endonuclease</keyword>
<feature type="domain" description="Probable transposase IS891/IS1136/IS1341" evidence="8">
    <location>
        <begin position="169"/>
        <end position="281"/>
    </location>
</feature>
<keyword evidence="5" id="KW-0862">Zinc</keyword>
<evidence type="ECO:0000256" key="1">
    <source>
        <dbReference type="ARBA" id="ARBA00008761"/>
    </source>
</evidence>
<dbReference type="InterPro" id="IPR021027">
    <property type="entry name" value="Transposase_put_HTH"/>
</dbReference>
<accession>A0ABW8PVV6</accession>
<proteinExistence type="inferred from homology"/>
<name>A0ABW8PVV6_9GAMM</name>
<keyword evidence="11" id="KW-0540">Nuclease</keyword>
<dbReference type="Proteomes" id="UP001621714">
    <property type="component" value="Unassembled WGS sequence"/>
</dbReference>
<evidence type="ECO:0000256" key="4">
    <source>
        <dbReference type="ARBA" id="ARBA00022723"/>
    </source>
</evidence>
<evidence type="ECO:0000313" key="11">
    <source>
        <dbReference type="EMBL" id="MFK7160423.1"/>
    </source>
</evidence>
<dbReference type="PANTHER" id="PTHR30405:SF25">
    <property type="entry name" value="RNA-GUIDED DNA ENDONUCLEASE INSQ-RELATED"/>
    <property type="match status" value="1"/>
</dbReference>